<dbReference type="InterPro" id="IPR013507">
    <property type="entry name" value="DNA_mismatch_S5_2-like"/>
</dbReference>
<dbReference type="Pfam" id="PF01119">
    <property type="entry name" value="DNA_mis_repair"/>
    <property type="match status" value="1"/>
</dbReference>
<dbReference type="InterPro" id="IPR042120">
    <property type="entry name" value="MutL_C_dimsub"/>
</dbReference>
<dbReference type="SUPFAM" id="SSF55874">
    <property type="entry name" value="ATPase domain of HSP90 chaperone/DNA topoisomerase II/histidine kinase"/>
    <property type="match status" value="1"/>
</dbReference>
<evidence type="ECO:0000259" key="6">
    <source>
        <dbReference type="SMART" id="SM01340"/>
    </source>
</evidence>
<dbReference type="InterPro" id="IPR038973">
    <property type="entry name" value="MutL/Mlh/Pms-like"/>
</dbReference>
<comment type="caution">
    <text evidence="7">The sequence shown here is derived from an EMBL/GenBank/DDBJ whole genome shotgun (WGS) entry which is preliminary data.</text>
</comment>
<feature type="region of interest" description="Disordered" evidence="4">
    <location>
        <begin position="583"/>
        <end position="610"/>
    </location>
</feature>
<dbReference type="CDD" id="cd16926">
    <property type="entry name" value="HATPase_MutL-MLH-PMS-like"/>
    <property type="match status" value="1"/>
</dbReference>
<keyword evidence="8" id="KW-1185">Reference proteome</keyword>
<organism evidence="7 8">
    <name type="scientific">Heterodera trifolii</name>
    <dbReference type="NCBI Taxonomy" id="157864"/>
    <lineage>
        <taxon>Eukaryota</taxon>
        <taxon>Metazoa</taxon>
        <taxon>Ecdysozoa</taxon>
        <taxon>Nematoda</taxon>
        <taxon>Chromadorea</taxon>
        <taxon>Rhabditida</taxon>
        <taxon>Tylenchina</taxon>
        <taxon>Tylenchomorpha</taxon>
        <taxon>Tylenchoidea</taxon>
        <taxon>Heteroderidae</taxon>
        <taxon>Heteroderinae</taxon>
        <taxon>Heterodera</taxon>
    </lineage>
</organism>
<dbReference type="SMART" id="SM01340">
    <property type="entry name" value="DNA_mis_repair"/>
    <property type="match status" value="1"/>
</dbReference>
<dbReference type="EMBL" id="JBICBT010000828">
    <property type="protein sequence ID" value="KAL3098286.1"/>
    <property type="molecule type" value="Genomic_DNA"/>
</dbReference>
<dbReference type="InterPro" id="IPR001232">
    <property type="entry name" value="SKP1-like"/>
</dbReference>
<dbReference type="InterPro" id="IPR014721">
    <property type="entry name" value="Ribsml_uS5_D2-typ_fold_subgr"/>
</dbReference>
<evidence type="ECO:0000313" key="7">
    <source>
        <dbReference type="EMBL" id="KAL3098286.1"/>
    </source>
</evidence>
<dbReference type="InterPro" id="IPR014762">
    <property type="entry name" value="DNA_mismatch_repair_CS"/>
</dbReference>
<gene>
    <name evidence="7" type="ORF">niasHT_021246</name>
</gene>
<dbReference type="Pfam" id="PF03931">
    <property type="entry name" value="Skp1_POZ"/>
    <property type="match status" value="1"/>
</dbReference>
<dbReference type="CDD" id="cd03484">
    <property type="entry name" value="MutL_Trans_hPMS_2_like"/>
    <property type="match status" value="1"/>
</dbReference>
<evidence type="ECO:0000256" key="1">
    <source>
        <dbReference type="ARBA" id="ARBA00006082"/>
    </source>
</evidence>
<dbReference type="PANTHER" id="PTHR10073">
    <property type="entry name" value="DNA MISMATCH REPAIR PROTEIN MLH, PMS, MUTL"/>
    <property type="match status" value="1"/>
</dbReference>
<dbReference type="InterPro" id="IPR002099">
    <property type="entry name" value="MutL/Mlh/PMS"/>
</dbReference>
<dbReference type="Gene3D" id="3.30.710.10">
    <property type="entry name" value="Potassium Channel Kv1.1, Chain A"/>
    <property type="match status" value="1"/>
</dbReference>
<dbReference type="SUPFAM" id="SSF118116">
    <property type="entry name" value="DNA mismatch repair protein MutL"/>
    <property type="match status" value="2"/>
</dbReference>
<dbReference type="SMART" id="SM00853">
    <property type="entry name" value="MutL_C"/>
    <property type="match status" value="1"/>
</dbReference>
<proteinExistence type="inferred from homology"/>
<comment type="similarity">
    <text evidence="2">Belongs to the SKP1 family.</text>
</comment>
<dbReference type="SUPFAM" id="SSF54695">
    <property type="entry name" value="POZ domain"/>
    <property type="match status" value="1"/>
</dbReference>
<dbReference type="Pfam" id="PF08676">
    <property type="entry name" value="MutL_C"/>
    <property type="match status" value="1"/>
</dbReference>
<dbReference type="SUPFAM" id="SSF54211">
    <property type="entry name" value="Ribosomal protein S5 domain 2-like"/>
    <property type="match status" value="1"/>
</dbReference>
<evidence type="ECO:0000256" key="2">
    <source>
        <dbReference type="ARBA" id="ARBA00009993"/>
    </source>
</evidence>
<dbReference type="InterPro" id="IPR014790">
    <property type="entry name" value="MutL_C"/>
</dbReference>
<dbReference type="FunFam" id="3.30.565.10:FF:000017">
    <property type="entry name" value="PMS1 homolog 1, mismatch repair system component"/>
    <property type="match status" value="1"/>
</dbReference>
<keyword evidence="3" id="KW-0227">DNA damage</keyword>
<dbReference type="PROSITE" id="PS00058">
    <property type="entry name" value="DNA_MISMATCH_REPAIR_1"/>
    <property type="match status" value="1"/>
</dbReference>
<feature type="compositionally biased region" description="Basic and acidic residues" evidence="4">
    <location>
        <begin position="910"/>
        <end position="929"/>
    </location>
</feature>
<dbReference type="InterPro" id="IPR011333">
    <property type="entry name" value="SKP1/BTB/POZ_sf"/>
</dbReference>
<dbReference type="GO" id="GO:0005634">
    <property type="term" value="C:nucleus"/>
    <property type="evidence" value="ECO:0007669"/>
    <property type="project" value="UniProtKB-ARBA"/>
</dbReference>
<evidence type="ECO:0000259" key="5">
    <source>
        <dbReference type="SMART" id="SM00853"/>
    </source>
</evidence>
<evidence type="ECO:0000256" key="4">
    <source>
        <dbReference type="SAM" id="MobiDB-lite"/>
    </source>
</evidence>
<dbReference type="FunFam" id="3.30.710.10:FF:000018">
    <property type="entry name" value="S-phase kinase-associated protein 1"/>
    <property type="match status" value="1"/>
</dbReference>
<dbReference type="InterPro" id="IPR016073">
    <property type="entry name" value="Skp1_comp_POZ"/>
</dbReference>
<dbReference type="Gene3D" id="3.30.565.10">
    <property type="entry name" value="Histidine kinase-like ATPase, C-terminal domain"/>
    <property type="match status" value="1"/>
</dbReference>
<dbReference type="PANTHER" id="PTHR10073:SF52">
    <property type="entry name" value="MISMATCH REPAIR ENDONUCLEASE PMS2"/>
    <property type="match status" value="1"/>
</dbReference>
<sequence>MSASKFFLKSNDDEVFEVDRNVIRLSTTLNTMFQDLGMDQAEAGEKMYTDPIPLANVNGAILRKVIAWCNHHKDDAPTGEDAESKERRTDDIPSWDVEFLKVDQGTLFELILAANYLDVRGLLDVACKTVANMIKGKSPDEIRRTFNIKNDFTPEEEEQIRRENACAQLSRRICTGQVIVSLAGACRELIDNAIDADATNIEIRVTDNGLECLEVVDNGSGIHSSNFEHLCKAHSTSKLSVLDDFHSLTTFGFRGEALNALAALGDVQITTRDVHSRCATRLTFGRNGEQLATEQCSRPQGTTVRVAHLFKPLPVRRAEFQRQARREFLRLVECVQAFAIARPWCRFTCTNSANGGKRSTVLCTPGGPSTRLPQVLDSLFGTGGVGTASSAANGKSNGGGAQLLLLDETVGVPSDECLQLYGVPTTTMEQREKTFTEIRLSGYVSSCLAGHGRSSADRQFVFVNQRHVDFPKLCRIANEVYAQFNRGRFCCLVLFVDVPPHTLDVNISPDKRTVFLHHEKEVFAKLRATLFATFAKCQGHCSIAMPSSSASAAAGDNNGWSPEAKKRRTIIGTLLRRGDILEANDGDDKSVERNDQTATNDDDGTDQTHFNRHIGFSVETQQSVDLSCMTFGNAGLEMDEAEQTMMNNEDEQNCSDQTIVQRKTQTQDEYVVSDDWPNANKVGTKMARKSETTTRRTSVKLTAGQKALEAFSFQRLRSAGPSSTIIETSAVDHLQIEPQQRQQQQRTFADQQIPNEHNFGLADQIILPKNEPPNSQNSQQYYDSAAYDCCPSTAAEDEAVAAVGFEFVGSSTSAAAADEEEWGCTAPPISSQQPISQCFSVVTNSSVATTSCSQMTQQFIYDEEHGEFGDDIDDDDEEATAMSSSSSFRPQQIVHVDMDMLRTNFAHRCEQQRRQRREHNNLLRRQHDGDGEDDGGTRLHVVTTTAGTMLSTGSQEEGMEEDKASVEQRLSMMLNKTDFARMRLIGQFNNAFLIVRLRSDVFIIDQHAADEKYNFERLLAHNVIKSQTLIRPKRLRLGNVNAALMRDNLHVFHANGFDFKFYNGATSESAKLCWENGAATAGNKDDDAIVIEDTEDNDDEPILLNDDYDNNVDEREGGEDALDKLGTVLLTAVPMLHGWQLDRDDIDQLLSMLSELPGIVHRPSKVRKIFASKACRHSVMFGKALTQREMETIIFNMGSMDQPWNCPHGRPTIRHFCTVERIMS</sequence>
<accession>A0ABD2K5W6</accession>
<dbReference type="NCBIfam" id="TIGR00585">
    <property type="entry name" value="mutl"/>
    <property type="match status" value="1"/>
</dbReference>
<dbReference type="Pfam" id="PF13589">
    <property type="entry name" value="HATPase_c_3"/>
    <property type="match status" value="1"/>
</dbReference>
<dbReference type="InterPro" id="IPR037198">
    <property type="entry name" value="MutL_C_sf"/>
</dbReference>
<protein>
    <submittedName>
        <fullName evidence="7">Uncharacterized protein</fullName>
    </submittedName>
</protein>
<dbReference type="SUPFAM" id="SSF81382">
    <property type="entry name" value="Skp1 dimerisation domain-like"/>
    <property type="match status" value="1"/>
</dbReference>
<evidence type="ECO:0000256" key="3">
    <source>
        <dbReference type="ARBA" id="ARBA00022763"/>
    </source>
</evidence>
<dbReference type="GO" id="GO:0006974">
    <property type="term" value="P:DNA damage response"/>
    <property type="evidence" value="ECO:0007669"/>
    <property type="project" value="UniProtKB-KW"/>
</dbReference>
<dbReference type="Gene3D" id="3.30.230.10">
    <property type="match status" value="1"/>
</dbReference>
<feature type="domain" description="DNA mismatch repair protein S5" evidence="6">
    <location>
        <begin position="417"/>
        <end position="535"/>
    </location>
</feature>
<name>A0ABD2K5W6_9BILA</name>
<reference evidence="7 8" key="1">
    <citation type="submission" date="2024-10" db="EMBL/GenBank/DDBJ databases">
        <authorList>
            <person name="Kim D."/>
        </authorList>
    </citation>
    <scope>NUCLEOTIDE SEQUENCE [LARGE SCALE GENOMIC DNA]</scope>
    <source>
        <strain evidence="7">BH-2024</strain>
    </source>
</reference>
<dbReference type="InterPro" id="IPR020568">
    <property type="entry name" value="Ribosomal_Su5_D2-typ_SF"/>
</dbReference>
<evidence type="ECO:0000313" key="8">
    <source>
        <dbReference type="Proteomes" id="UP001620626"/>
    </source>
</evidence>
<feature type="region of interest" description="Disordered" evidence="4">
    <location>
        <begin position="675"/>
        <end position="697"/>
    </location>
</feature>
<dbReference type="InterPro" id="IPR016072">
    <property type="entry name" value="Skp1_comp_dimer"/>
</dbReference>
<feature type="compositionally biased region" description="Basic and acidic residues" evidence="4">
    <location>
        <begin position="583"/>
        <end position="595"/>
    </location>
</feature>
<dbReference type="Pfam" id="PF01466">
    <property type="entry name" value="Skp1"/>
    <property type="match status" value="1"/>
</dbReference>
<dbReference type="InterPro" id="IPR036890">
    <property type="entry name" value="HATPase_C_sf"/>
</dbReference>
<dbReference type="InterPro" id="IPR036296">
    <property type="entry name" value="SKP1-like_dim_sf"/>
</dbReference>
<feature type="domain" description="MutL C-terminal dimerisation" evidence="5">
    <location>
        <begin position="984"/>
        <end position="1185"/>
    </location>
</feature>
<dbReference type="CDD" id="cd18322">
    <property type="entry name" value="BTB_POZ_SKP1"/>
    <property type="match status" value="1"/>
</dbReference>
<dbReference type="SMART" id="SM00512">
    <property type="entry name" value="Skp1"/>
    <property type="match status" value="1"/>
</dbReference>
<dbReference type="Gene3D" id="3.30.1540.20">
    <property type="entry name" value="MutL, C-terminal domain, dimerisation subdomain"/>
    <property type="match status" value="1"/>
</dbReference>
<dbReference type="Proteomes" id="UP001620626">
    <property type="component" value="Unassembled WGS sequence"/>
</dbReference>
<dbReference type="AlphaFoldDB" id="A0ABD2K5W6"/>
<comment type="similarity">
    <text evidence="1">Belongs to the DNA mismatch repair MutL/HexB family.</text>
</comment>
<feature type="region of interest" description="Disordered" evidence="4">
    <location>
        <begin position="910"/>
        <end position="938"/>
    </location>
</feature>